<sequence length="166" mass="17773">MALAKITDPLARYGLILACLALIGIMMVIVIDVLSRNLFAQPVRGAYDLVSILLLIMIFSGMASVVAERAEILLDLVDGALPRAAVRGLKVVASLTTLGICLYLLYAMISPAQDSYRYGEQSLELGLPFWILWVFALAGLVVVSAVALARALQDMTGGDSDMRAGE</sequence>
<dbReference type="EMBL" id="JADQAZ010000001">
    <property type="protein sequence ID" value="MBT0956635.1"/>
    <property type="molecule type" value="Genomic_DNA"/>
</dbReference>
<comment type="caution">
    <text evidence="11">The sequence shown here is derived from an EMBL/GenBank/DDBJ whole genome shotgun (WGS) entry which is preliminary data.</text>
</comment>
<dbReference type="InterPro" id="IPR055348">
    <property type="entry name" value="DctQ"/>
</dbReference>
<evidence type="ECO:0000256" key="5">
    <source>
        <dbReference type="ARBA" id="ARBA00022692"/>
    </source>
</evidence>
<dbReference type="GO" id="GO:0015740">
    <property type="term" value="P:C4-dicarboxylate transport"/>
    <property type="evidence" value="ECO:0007669"/>
    <property type="project" value="TreeGrafter"/>
</dbReference>
<dbReference type="PANTHER" id="PTHR35011:SF2">
    <property type="entry name" value="2,3-DIKETO-L-GULONATE TRAP TRANSPORTER SMALL PERMEASE PROTEIN YIAM"/>
    <property type="match status" value="1"/>
</dbReference>
<evidence type="ECO:0000256" key="2">
    <source>
        <dbReference type="ARBA" id="ARBA00022448"/>
    </source>
</evidence>
<evidence type="ECO:0000313" key="12">
    <source>
        <dbReference type="Proteomes" id="UP001315686"/>
    </source>
</evidence>
<feature type="transmembrane region" description="Helical" evidence="9">
    <location>
        <begin position="12"/>
        <end position="34"/>
    </location>
</feature>
<evidence type="ECO:0000256" key="7">
    <source>
        <dbReference type="ARBA" id="ARBA00023136"/>
    </source>
</evidence>
<comment type="similarity">
    <text evidence="8 9">Belongs to the TRAP transporter small permease family.</text>
</comment>
<dbReference type="PANTHER" id="PTHR35011">
    <property type="entry name" value="2,3-DIKETO-L-GULONATE TRAP TRANSPORTER SMALL PERMEASE PROTEIN YIAM"/>
    <property type="match status" value="1"/>
</dbReference>
<comment type="subcellular location">
    <subcellularLocation>
        <location evidence="1 9">Cell inner membrane</location>
        <topology evidence="1 9">Multi-pass membrane protein</topology>
    </subcellularLocation>
</comment>
<accession>A0AAP2G313</accession>
<evidence type="ECO:0000256" key="4">
    <source>
        <dbReference type="ARBA" id="ARBA00022519"/>
    </source>
</evidence>
<evidence type="ECO:0000256" key="9">
    <source>
        <dbReference type="RuleBase" id="RU369079"/>
    </source>
</evidence>
<feature type="transmembrane region" description="Helical" evidence="9">
    <location>
        <begin position="46"/>
        <end position="67"/>
    </location>
</feature>
<keyword evidence="6 9" id="KW-1133">Transmembrane helix</keyword>
<organism evidence="11 12">
    <name type="scientific">Harenicola maris</name>
    <dbReference type="NCBI Taxonomy" id="2841044"/>
    <lineage>
        <taxon>Bacteria</taxon>
        <taxon>Pseudomonadati</taxon>
        <taxon>Pseudomonadota</taxon>
        <taxon>Alphaproteobacteria</taxon>
        <taxon>Rhodobacterales</taxon>
        <taxon>Paracoccaceae</taxon>
        <taxon>Harenicola</taxon>
    </lineage>
</organism>
<dbReference type="AlphaFoldDB" id="A0AAP2G313"/>
<name>A0AAP2G313_9RHOB</name>
<reference evidence="11 12" key="1">
    <citation type="journal article" date="2021" name="Arch. Microbiol.">
        <title>Harenicola maris gen. nov., sp. nov. isolated from the Sea of Japan shallow sediments.</title>
        <authorList>
            <person name="Romanenko L.A."/>
            <person name="Kurilenko V.V."/>
            <person name="Chernysheva N.Y."/>
            <person name="Tekutyeva L.A."/>
            <person name="Velansky P.V."/>
            <person name="Svetashev V.I."/>
            <person name="Isaeva M.P."/>
        </authorList>
    </citation>
    <scope>NUCLEOTIDE SEQUENCE [LARGE SCALE GENOMIC DNA]</scope>
    <source>
        <strain evidence="11 12">KMM 3653</strain>
    </source>
</reference>
<gene>
    <name evidence="11" type="ORF">IV417_04505</name>
</gene>
<dbReference type="Proteomes" id="UP001315686">
    <property type="component" value="Unassembled WGS sequence"/>
</dbReference>
<evidence type="ECO:0000313" key="11">
    <source>
        <dbReference type="EMBL" id="MBT0956635.1"/>
    </source>
</evidence>
<keyword evidence="12" id="KW-1185">Reference proteome</keyword>
<evidence type="ECO:0000256" key="6">
    <source>
        <dbReference type="ARBA" id="ARBA00022989"/>
    </source>
</evidence>
<proteinExistence type="inferred from homology"/>
<evidence type="ECO:0000256" key="3">
    <source>
        <dbReference type="ARBA" id="ARBA00022475"/>
    </source>
</evidence>
<dbReference type="RefSeq" id="WP_327792831.1">
    <property type="nucleotide sequence ID" value="NZ_JADQAZ010000001.1"/>
</dbReference>
<keyword evidence="4 9" id="KW-0997">Cell inner membrane</keyword>
<feature type="domain" description="Tripartite ATP-independent periplasmic transporters DctQ component" evidence="10">
    <location>
        <begin position="25"/>
        <end position="155"/>
    </location>
</feature>
<evidence type="ECO:0000256" key="8">
    <source>
        <dbReference type="ARBA" id="ARBA00038436"/>
    </source>
</evidence>
<keyword evidence="7 9" id="KW-0472">Membrane</keyword>
<feature type="transmembrane region" description="Helical" evidence="9">
    <location>
        <begin position="129"/>
        <end position="152"/>
    </location>
</feature>
<evidence type="ECO:0000256" key="1">
    <source>
        <dbReference type="ARBA" id="ARBA00004429"/>
    </source>
</evidence>
<dbReference type="InterPro" id="IPR007387">
    <property type="entry name" value="TRAP_DctQ"/>
</dbReference>
<dbReference type="GO" id="GO:0022857">
    <property type="term" value="F:transmembrane transporter activity"/>
    <property type="evidence" value="ECO:0007669"/>
    <property type="project" value="UniProtKB-UniRule"/>
</dbReference>
<keyword evidence="5 9" id="KW-0812">Transmembrane</keyword>
<comment type="function">
    <text evidence="9">Part of the tripartite ATP-independent periplasmic (TRAP) transport system.</text>
</comment>
<dbReference type="GO" id="GO:0005886">
    <property type="term" value="C:plasma membrane"/>
    <property type="evidence" value="ECO:0007669"/>
    <property type="project" value="UniProtKB-SubCell"/>
</dbReference>
<keyword evidence="3" id="KW-1003">Cell membrane</keyword>
<dbReference type="Pfam" id="PF04290">
    <property type="entry name" value="DctQ"/>
    <property type="match status" value="1"/>
</dbReference>
<feature type="transmembrane region" description="Helical" evidence="9">
    <location>
        <begin position="88"/>
        <end position="109"/>
    </location>
</feature>
<comment type="subunit">
    <text evidence="9">The complex comprises the extracytoplasmic solute receptor protein and the two transmembrane proteins.</text>
</comment>
<protein>
    <recommendedName>
        <fullName evidence="9">TRAP transporter small permease protein</fullName>
    </recommendedName>
</protein>
<keyword evidence="2 9" id="KW-0813">Transport</keyword>
<evidence type="ECO:0000259" key="10">
    <source>
        <dbReference type="Pfam" id="PF04290"/>
    </source>
</evidence>